<feature type="compositionally biased region" description="Low complexity" evidence="1">
    <location>
        <begin position="255"/>
        <end position="280"/>
    </location>
</feature>
<keyword evidence="3" id="KW-1185">Reference proteome</keyword>
<dbReference type="GeneID" id="92073644"/>
<evidence type="ECO:0000313" key="2">
    <source>
        <dbReference type="EMBL" id="KAK7959506.1"/>
    </source>
</evidence>
<proteinExistence type="predicted"/>
<evidence type="ECO:0000256" key="1">
    <source>
        <dbReference type="SAM" id="MobiDB-lite"/>
    </source>
</evidence>
<dbReference type="EMBL" id="JAQQWE010000003">
    <property type="protein sequence ID" value="KAK7959506.1"/>
    <property type="molecule type" value="Genomic_DNA"/>
</dbReference>
<feature type="region of interest" description="Disordered" evidence="1">
    <location>
        <begin position="176"/>
        <end position="229"/>
    </location>
</feature>
<feature type="region of interest" description="Disordered" evidence="1">
    <location>
        <begin position="255"/>
        <end position="380"/>
    </location>
</feature>
<dbReference type="RefSeq" id="XP_066703209.1">
    <property type="nucleotide sequence ID" value="XM_066840582.1"/>
</dbReference>
<feature type="compositionally biased region" description="Basic residues" evidence="1">
    <location>
        <begin position="299"/>
        <end position="313"/>
    </location>
</feature>
<dbReference type="Proteomes" id="UP001391051">
    <property type="component" value="Unassembled WGS sequence"/>
</dbReference>
<protein>
    <submittedName>
        <fullName evidence="2">Uncharacterized protein</fullName>
    </submittedName>
</protein>
<accession>A0ABR1QMD7</accession>
<evidence type="ECO:0000313" key="3">
    <source>
        <dbReference type="Proteomes" id="UP001391051"/>
    </source>
</evidence>
<comment type="caution">
    <text evidence="2">The sequence shown here is derived from an EMBL/GenBank/DDBJ whole genome shotgun (WGS) entry which is preliminary data.</text>
</comment>
<gene>
    <name evidence="2" type="ORF">PG986_004360</name>
</gene>
<feature type="compositionally biased region" description="Low complexity" evidence="1">
    <location>
        <begin position="107"/>
        <end position="145"/>
    </location>
</feature>
<feature type="region of interest" description="Disordered" evidence="1">
    <location>
        <begin position="92"/>
        <end position="152"/>
    </location>
</feature>
<feature type="compositionally biased region" description="Low complexity" evidence="1">
    <location>
        <begin position="317"/>
        <end position="326"/>
    </location>
</feature>
<feature type="compositionally biased region" description="Acidic residues" evidence="1">
    <location>
        <begin position="337"/>
        <end position="348"/>
    </location>
</feature>
<reference evidence="2 3" key="1">
    <citation type="submission" date="2023-01" db="EMBL/GenBank/DDBJ databases">
        <title>Analysis of 21 Apiospora genomes using comparative genomics revels a genus with tremendous synthesis potential of carbohydrate active enzymes and secondary metabolites.</title>
        <authorList>
            <person name="Sorensen T."/>
        </authorList>
    </citation>
    <scope>NUCLEOTIDE SEQUENCE [LARGE SCALE GENOMIC DNA]</scope>
    <source>
        <strain evidence="2 3">CBS 24483</strain>
    </source>
</reference>
<name>A0ABR1QMD7_9PEZI</name>
<sequence length="380" mass="40545">MVGKSWSDAEEAYFWREAAPYSSGRVGLFEANEEVTWNELAQRMANHFGRNGRRQYSGLVLSEHFFLNVQIGTRSPNAEPHLSRFFRRARAPNPYHNGANAPGQRRAAAVPAGSSMPPSAPAAAHSEAVRPSRGPASPRAAAGFSGVSGQVRPVTGAGASVPSGAELYGTLPGSFHGSFPRTVPGRFPGTRPQAGEPFPRQPPSSSDRAPWPTARSRRSGRQSLGVPATFEQKRQAQIAALPTTTPFAGAPSLAAAPSVPVTTPTSVPSTATETTAASSAQWAEPPIARDLTLPEARLGRTRAQTRPRGRQGRTGRAGRATPSRTANQNLWEVNQVDPDESSTSDSDDIPARLERPPRPAPVPAERPTARRRRATRGGRD</sequence>
<feature type="compositionally biased region" description="Basic residues" evidence="1">
    <location>
        <begin position="369"/>
        <end position="380"/>
    </location>
</feature>
<organism evidence="2 3">
    <name type="scientific">Apiospora aurea</name>
    <dbReference type="NCBI Taxonomy" id="335848"/>
    <lineage>
        <taxon>Eukaryota</taxon>
        <taxon>Fungi</taxon>
        <taxon>Dikarya</taxon>
        <taxon>Ascomycota</taxon>
        <taxon>Pezizomycotina</taxon>
        <taxon>Sordariomycetes</taxon>
        <taxon>Xylariomycetidae</taxon>
        <taxon>Amphisphaeriales</taxon>
        <taxon>Apiosporaceae</taxon>
        <taxon>Apiospora</taxon>
    </lineage>
</organism>